<dbReference type="AlphaFoldDB" id="A0A1N6S3A9"/>
<name>A0A1N6S3A9_9GAMM</name>
<dbReference type="RefSeq" id="WP_076462654.1">
    <property type="nucleotide sequence ID" value="NZ_FTMN01000004.1"/>
</dbReference>
<evidence type="ECO:0000313" key="1">
    <source>
        <dbReference type="EMBL" id="SIQ35638.1"/>
    </source>
</evidence>
<reference evidence="1 2" key="1">
    <citation type="submission" date="2017-01" db="EMBL/GenBank/DDBJ databases">
        <authorList>
            <person name="Mah S.A."/>
            <person name="Swanson W.J."/>
            <person name="Moy G.W."/>
            <person name="Vacquier V.D."/>
        </authorList>
    </citation>
    <scope>NUCLEOTIDE SEQUENCE [LARGE SCALE GENOMIC DNA]</scope>
    <source>
        <strain evidence="1 2">DSM 7027</strain>
    </source>
</reference>
<dbReference type="Proteomes" id="UP000186895">
    <property type="component" value="Unassembled WGS sequence"/>
</dbReference>
<gene>
    <name evidence="1" type="ORF">SAMN05421647_1042</name>
</gene>
<dbReference type="EMBL" id="FTMN01000004">
    <property type="protein sequence ID" value="SIQ35638.1"/>
    <property type="molecule type" value="Genomic_DNA"/>
</dbReference>
<organism evidence="1 2">
    <name type="scientific">Marinobacterium stanieri</name>
    <dbReference type="NCBI Taxonomy" id="49186"/>
    <lineage>
        <taxon>Bacteria</taxon>
        <taxon>Pseudomonadati</taxon>
        <taxon>Pseudomonadota</taxon>
        <taxon>Gammaproteobacteria</taxon>
        <taxon>Oceanospirillales</taxon>
        <taxon>Oceanospirillaceae</taxon>
        <taxon>Marinobacterium</taxon>
    </lineage>
</organism>
<proteinExistence type="predicted"/>
<sequence>MDRKVVGVVNGWNIHLNRNVHMYTHDLVMSKDQNRFSIPCEDLPAKEKTIGVWLHELEAPKELVRELAQALLSWSNTLDELFHIYESRDKLLANEERPNK</sequence>
<protein>
    <submittedName>
        <fullName evidence="1">Uncharacterized protein</fullName>
    </submittedName>
</protein>
<accession>A0A1N6S3A9</accession>
<keyword evidence="2" id="KW-1185">Reference proteome</keyword>
<evidence type="ECO:0000313" key="2">
    <source>
        <dbReference type="Proteomes" id="UP000186895"/>
    </source>
</evidence>